<keyword evidence="3" id="KW-1185">Reference proteome</keyword>
<feature type="transmembrane region" description="Helical" evidence="1">
    <location>
        <begin position="64"/>
        <end position="87"/>
    </location>
</feature>
<keyword evidence="1" id="KW-1133">Transmembrane helix</keyword>
<feature type="transmembrane region" description="Helical" evidence="1">
    <location>
        <begin position="9"/>
        <end position="27"/>
    </location>
</feature>
<dbReference type="EMBL" id="BSUO01000001">
    <property type="protein sequence ID" value="GMA41392.1"/>
    <property type="molecule type" value="Genomic_DNA"/>
</dbReference>
<dbReference type="InterPro" id="IPR045655">
    <property type="entry name" value="DUF6394"/>
</dbReference>
<proteinExistence type="predicted"/>
<keyword evidence="1" id="KW-0472">Membrane</keyword>
<keyword evidence="1" id="KW-0812">Transmembrane</keyword>
<protein>
    <submittedName>
        <fullName evidence="2">Uncharacterized protein</fullName>
    </submittedName>
</protein>
<reference evidence="3" key="1">
    <citation type="journal article" date="2019" name="Int. J. Syst. Evol. Microbiol.">
        <title>The Global Catalogue of Microorganisms (GCM) 10K type strain sequencing project: providing services to taxonomists for standard genome sequencing and annotation.</title>
        <authorList>
            <consortium name="The Broad Institute Genomics Platform"/>
            <consortium name="The Broad Institute Genome Sequencing Center for Infectious Disease"/>
            <person name="Wu L."/>
            <person name="Ma J."/>
        </authorList>
    </citation>
    <scope>NUCLEOTIDE SEQUENCE [LARGE SCALE GENOMIC DNA]</scope>
    <source>
        <strain evidence="3">NBRC 113072</strain>
    </source>
</reference>
<feature type="transmembrane region" description="Helical" evidence="1">
    <location>
        <begin position="99"/>
        <end position="122"/>
    </location>
</feature>
<sequence>MGWVNLEKVVFGFFVLLAATLNFGFFLGDMTNPQVHNIVELYAAVVVNIIATILKFGDRTQVGAVHLATSLVADIQLIAAAVVWILITGGSGADVAGHQMASIVSLSGGALLANLVSVVLLVSETISFRRR</sequence>
<dbReference type="Pfam" id="PF19931">
    <property type="entry name" value="DUF6394"/>
    <property type="match status" value="1"/>
</dbReference>
<evidence type="ECO:0000256" key="1">
    <source>
        <dbReference type="SAM" id="Phobius"/>
    </source>
</evidence>
<feature type="transmembrane region" description="Helical" evidence="1">
    <location>
        <begin position="39"/>
        <end position="57"/>
    </location>
</feature>
<evidence type="ECO:0000313" key="3">
    <source>
        <dbReference type="Proteomes" id="UP001157126"/>
    </source>
</evidence>
<gene>
    <name evidence="2" type="ORF">GCM10025883_34370</name>
</gene>
<evidence type="ECO:0000313" key="2">
    <source>
        <dbReference type="EMBL" id="GMA41392.1"/>
    </source>
</evidence>
<dbReference type="Proteomes" id="UP001157126">
    <property type="component" value="Unassembled WGS sequence"/>
</dbReference>
<organism evidence="2 3">
    <name type="scientific">Mobilicoccus caccae</name>
    <dbReference type="NCBI Taxonomy" id="1859295"/>
    <lineage>
        <taxon>Bacteria</taxon>
        <taxon>Bacillati</taxon>
        <taxon>Actinomycetota</taxon>
        <taxon>Actinomycetes</taxon>
        <taxon>Micrococcales</taxon>
        <taxon>Dermatophilaceae</taxon>
        <taxon>Mobilicoccus</taxon>
    </lineage>
</organism>
<accession>A0ABQ6IXD0</accession>
<name>A0ABQ6IXD0_9MICO</name>
<comment type="caution">
    <text evidence="2">The sequence shown here is derived from an EMBL/GenBank/DDBJ whole genome shotgun (WGS) entry which is preliminary data.</text>
</comment>